<dbReference type="RefSeq" id="WP_021711007.1">
    <property type="nucleotide sequence ID" value="NZ_BATL01000069.1"/>
</dbReference>
<proteinExistence type="predicted"/>
<accession>U3AVL2</accession>
<organism evidence="2 3">
    <name type="scientific">Vibrio azureus NBRC 104587</name>
    <dbReference type="NCBI Taxonomy" id="1219077"/>
    <lineage>
        <taxon>Bacteria</taxon>
        <taxon>Pseudomonadati</taxon>
        <taxon>Pseudomonadota</taxon>
        <taxon>Gammaproteobacteria</taxon>
        <taxon>Vibrionales</taxon>
        <taxon>Vibrionaceae</taxon>
        <taxon>Vibrio</taxon>
    </lineage>
</organism>
<evidence type="ECO:0000256" key="1">
    <source>
        <dbReference type="SAM" id="SignalP"/>
    </source>
</evidence>
<reference evidence="2 3" key="1">
    <citation type="submission" date="2013-09" db="EMBL/GenBank/DDBJ databases">
        <title>Whole genome shotgun sequence of Vibrio azureus NBRC 104587.</title>
        <authorList>
            <person name="Isaki S."/>
            <person name="Hosoyama A."/>
            <person name="Numata M."/>
            <person name="Hashimoto M."/>
            <person name="Hosoyama Y."/>
            <person name="Tsuchikane K."/>
            <person name="Noguchi M."/>
            <person name="Hirakata S."/>
            <person name="Ichikawa N."/>
            <person name="Ohji S."/>
            <person name="Yamazoe A."/>
            <person name="Fujita N."/>
        </authorList>
    </citation>
    <scope>NUCLEOTIDE SEQUENCE [LARGE SCALE GENOMIC DNA]</scope>
    <source>
        <strain evidence="2 3">NBRC 104587</strain>
    </source>
</reference>
<evidence type="ECO:0000313" key="3">
    <source>
        <dbReference type="Proteomes" id="UP000016567"/>
    </source>
</evidence>
<gene>
    <name evidence="2" type="ORF">VAZ01S_069_00150</name>
</gene>
<evidence type="ECO:0000313" key="2">
    <source>
        <dbReference type="EMBL" id="GAD77267.1"/>
    </source>
</evidence>
<comment type="caution">
    <text evidence="2">The sequence shown here is derived from an EMBL/GenBank/DDBJ whole genome shotgun (WGS) entry which is preliminary data.</text>
</comment>
<feature type="chain" id="PRO_5004639757" evidence="1">
    <location>
        <begin position="26"/>
        <end position="223"/>
    </location>
</feature>
<dbReference type="Proteomes" id="UP000016567">
    <property type="component" value="Unassembled WGS sequence"/>
</dbReference>
<dbReference type="EMBL" id="BATL01000069">
    <property type="protein sequence ID" value="GAD77267.1"/>
    <property type="molecule type" value="Genomic_DNA"/>
</dbReference>
<keyword evidence="1" id="KW-0732">Signal</keyword>
<feature type="signal peptide" evidence="1">
    <location>
        <begin position="1"/>
        <end position="25"/>
    </location>
</feature>
<sequence length="223" mass="25037">MKMKLKYLTLLSLVSSGLISLNVLANTGDSTTSEENDVVIQKNYSEDGYKIYALPNGQIRTEVPERIFAYGGEHRIIAKIDDVYNHETYNGECYYCHVLGNSDGKVYVENSKFSGSGIEMIGSTLSLTQHSGGPGGSVGDDTLIRVVATYVVTGQPDYGYRHYKSQDVKPEKFKASDVVYSEYDESLYQCKVENWCNGNPMYYEPGKGLNWDQAWSEYEVPFE</sequence>
<dbReference type="AlphaFoldDB" id="U3AVL2"/>
<keyword evidence="3" id="KW-1185">Reference proteome</keyword>
<protein>
    <submittedName>
        <fullName evidence="2">Uncharacterized protein</fullName>
    </submittedName>
</protein>
<name>U3AVL2_9VIBR</name>